<evidence type="ECO:0000313" key="2">
    <source>
        <dbReference type="EMBL" id="KAJ7737286.1"/>
    </source>
</evidence>
<feature type="compositionally biased region" description="Polar residues" evidence="1">
    <location>
        <begin position="90"/>
        <end position="111"/>
    </location>
</feature>
<feature type="region of interest" description="Disordered" evidence="1">
    <location>
        <begin position="1"/>
        <end position="116"/>
    </location>
</feature>
<feature type="compositionally biased region" description="Basic residues" evidence="1">
    <location>
        <begin position="220"/>
        <end position="235"/>
    </location>
</feature>
<feature type="region of interest" description="Disordered" evidence="1">
    <location>
        <begin position="160"/>
        <end position="271"/>
    </location>
</feature>
<keyword evidence="4" id="KW-1185">Reference proteome</keyword>
<sequence>MKSPPPQRTKFRLAAPKNRVPVNYIDDEAEEEDENDSESDEEGLQLLYPDDDDEEPSVSTQSTGPIQDVSGPTAQLKKVRGLTPPLRTRAMSQRAQKKILNTSGLEHSTSDAIKGAKSSATIIPAGKRNTQKRLAVAVKQEPRERVSLSAEDYDDFVRYKASLNTTPAPSAIKTPSKGKMKGPPTSQESPTRGRPRIKAEMNMMGPRSSQEDEGDPHGTPRSKSKKARGVTKRKERSPSEELSQSPKTPSKGKQVQTPSAPKKAKVAHGGPVLQTEDILQVAKLPKKCQVTNEDVQDPLAKKLYQDLPPLLKCVFLSWSPDTGHGNMMYSAWETATPYMNFDIMWMCANFVFKRKYVNLSRIDPRKLQAVRQIYGAQRDRWTLSIGGTTAVCITLAMAVQSSVTEISSVVNSDKAVKHKFITAIPHGQEIERLAGVIGMVFHKSELKAQIRADVITFGTKSQSSQSAQSSGAVKPRFATGGSKSFASTSGASSGTADALNADDEVPVYDGRTTDFDLDKDIDDLENVLSRYEDHEGEPPNGACVLIAYTVSQFTDKSKSDAVGFNLRWVVVLGEPEE</sequence>
<organism evidence="2 4">
    <name type="scientific">Mycena maculata</name>
    <dbReference type="NCBI Taxonomy" id="230809"/>
    <lineage>
        <taxon>Eukaryota</taxon>
        <taxon>Fungi</taxon>
        <taxon>Dikarya</taxon>
        <taxon>Basidiomycota</taxon>
        <taxon>Agaricomycotina</taxon>
        <taxon>Agaricomycetes</taxon>
        <taxon>Agaricomycetidae</taxon>
        <taxon>Agaricales</taxon>
        <taxon>Marasmiineae</taxon>
        <taxon>Mycenaceae</taxon>
        <taxon>Mycena</taxon>
    </lineage>
</organism>
<dbReference type="EMBL" id="JARJLG010000047">
    <property type="protein sequence ID" value="KAJ7760886.1"/>
    <property type="molecule type" value="Genomic_DNA"/>
</dbReference>
<dbReference type="AlphaFoldDB" id="A0AAD7IA47"/>
<dbReference type="EMBL" id="JARJLG010000144">
    <property type="protein sequence ID" value="KAJ7737286.1"/>
    <property type="molecule type" value="Genomic_DNA"/>
</dbReference>
<dbReference type="Proteomes" id="UP001215280">
    <property type="component" value="Unassembled WGS sequence"/>
</dbReference>
<evidence type="ECO:0000313" key="3">
    <source>
        <dbReference type="EMBL" id="KAJ7760886.1"/>
    </source>
</evidence>
<evidence type="ECO:0000313" key="4">
    <source>
        <dbReference type="Proteomes" id="UP001215280"/>
    </source>
</evidence>
<feature type="compositionally biased region" description="Polar residues" evidence="1">
    <location>
        <begin position="240"/>
        <end position="259"/>
    </location>
</feature>
<accession>A0AAD7IA47</accession>
<reference evidence="2" key="1">
    <citation type="submission" date="2023-03" db="EMBL/GenBank/DDBJ databases">
        <title>Massive genome expansion in bonnet fungi (Mycena s.s.) driven by repeated elements and novel gene families across ecological guilds.</title>
        <authorList>
            <consortium name="Lawrence Berkeley National Laboratory"/>
            <person name="Harder C.B."/>
            <person name="Miyauchi S."/>
            <person name="Viragh M."/>
            <person name="Kuo A."/>
            <person name="Thoen E."/>
            <person name="Andreopoulos B."/>
            <person name="Lu D."/>
            <person name="Skrede I."/>
            <person name="Drula E."/>
            <person name="Henrissat B."/>
            <person name="Morin E."/>
            <person name="Kohler A."/>
            <person name="Barry K."/>
            <person name="LaButti K."/>
            <person name="Morin E."/>
            <person name="Salamov A."/>
            <person name="Lipzen A."/>
            <person name="Mereny Z."/>
            <person name="Hegedus B."/>
            <person name="Baldrian P."/>
            <person name="Stursova M."/>
            <person name="Weitz H."/>
            <person name="Taylor A."/>
            <person name="Grigoriev I.V."/>
            <person name="Nagy L.G."/>
            <person name="Martin F."/>
            <person name="Kauserud H."/>
        </authorList>
    </citation>
    <scope>NUCLEOTIDE SEQUENCE</scope>
    <source>
        <strain evidence="2">CBHHK188m</strain>
    </source>
</reference>
<proteinExistence type="predicted"/>
<protein>
    <submittedName>
        <fullName evidence="2">Uncharacterized protein</fullName>
    </submittedName>
</protein>
<feature type="compositionally biased region" description="Acidic residues" evidence="1">
    <location>
        <begin position="25"/>
        <end position="56"/>
    </location>
</feature>
<feature type="compositionally biased region" description="Polar residues" evidence="1">
    <location>
        <begin position="57"/>
        <end position="73"/>
    </location>
</feature>
<gene>
    <name evidence="3" type="ORF">DFH07DRAFT_771676</name>
    <name evidence="2" type="ORF">DFH07DRAFT_779433</name>
</gene>
<name>A0AAD7IA47_9AGAR</name>
<comment type="caution">
    <text evidence="2">The sequence shown here is derived from an EMBL/GenBank/DDBJ whole genome shotgun (WGS) entry which is preliminary data.</text>
</comment>
<evidence type="ECO:0000256" key="1">
    <source>
        <dbReference type="SAM" id="MobiDB-lite"/>
    </source>
</evidence>